<keyword evidence="2" id="KW-0349">Heme</keyword>
<keyword evidence="4" id="KW-0408">Iron</keyword>
<dbReference type="GO" id="GO:0020037">
    <property type="term" value="F:heme binding"/>
    <property type="evidence" value="ECO:0007669"/>
    <property type="project" value="InterPro"/>
</dbReference>
<dbReference type="GO" id="GO:0004497">
    <property type="term" value="F:monooxygenase activity"/>
    <property type="evidence" value="ECO:0007669"/>
    <property type="project" value="InterPro"/>
</dbReference>
<accession>A0A5C6FZF4</accession>
<sequence length="393" mass="44111">MDIRTIATVFFSILLAHRAFLVFYRLYLHPLATFPGPRLAAVSTLYRAYYQFWRDGKLLHKTIKLHKKYGPVIRISPNEVKSSIHNRTAISYFDIYSTTFNGRKDPDFYNHLRVEADTILLIDDDTGEHKARFQPLASLFSSRQYGQHESNIAKNVERFSSLLSCSAHKHVPCRLAAGYRSLSLGVMNDFVFSDIPDNVKPMASVEFDDPLTIATGDVLNWTLWLTRNFPALSSIIMRLPSSLVSMVTSSFEGANQMFQIISQLVEHEKNHIGPKSKDCVMQRLLNAHRDSESKIAIPTPDATLRSEAVGFTLAGTADPPNILAFGTFMAARDSEMQKGLYKELRAIWPDLRSPAPSYNLLHQLPLLVSGGIHPESPFLELDSANPATNNRGG</sequence>
<dbReference type="AlphaFoldDB" id="A0A5C6FZF4"/>
<dbReference type="Pfam" id="PF00067">
    <property type="entry name" value="p450"/>
    <property type="match status" value="1"/>
</dbReference>
<dbReference type="SUPFAM" id="SSF48264">
    <property type="entry name" value="Cytochrome P450"/>
    <property type="match status" value="1"/>
</dbReference>
<dbReference type="GO" id="GO:0005506">
    <property type="term" value="F:iron ion binding"/>
    <property type="evidence" value="ECO:0007669"/>
    <property type="project" value="InterPro"/>
</dbReference>
<evidence type="ECO:0000256" key="1">
    <source>
        <dbReference type="ARBA" id="ARBA00010617"/>
    </source>
</evidence>
<evidence type="ECO:0000313" key="5">
    <source>
        <dbReference type="EMBL" id="TWU70990.1"/>
    </source>
</evidence>
<organism evidence="5 6">
    <name type="scientific">Metarhizium rileyi (strain RCEF 4871)</name>
    <name type="common">Nomuraea rileyi</name>
    <dbReference type="NCBI Taxonomy" id="1649241"/>
    <lineage>
        <taxon>Eukaryota</taxon>
        <taxon>Fungi</taxon>
        <taxon>Dikarya</taxon>
        <taxon>Ascomycota</taxon>
        <taxon>Pezizomycotina</taxon>
        <taxon>Sordariomycetes</taxon>
        <taxon>Hypocreomycetidae</taxon>
        <taxon>Hypocreales</taxon>
        <taxon>Clavicipitaceae</taxon>
        <taxon>Metarhizium</taxon>
    </lineage>
</organism>
<proteinExistence type="inferred from homology"/>
<gene>
    <name evidence="5" type="ORF">ED733_000684</name>
</gene>
<evidence type="ECO:0000256" key="2">
    <source>
        <dbReference type="ARBA" id="ARBA00022617"/>
    </source>
</evidence>
<evidence type="ECO:0000256" key="4">
    <source>
        <dbReference type="ARBA" id="ARBA00023004"/>
    </source>
</evidence>
<comment type="similarity">
    <text evidence="1">Belongs to the cytochrome P450 family.</text>
</comment>
<protein>
    <recommendedName>
        <fullName evidence="7">Cytochrome P450</fullName>
    </recommendedName>
</protein>
<dbReference type="Gene3D" id="1.10.630.10">
    <property type="entry name" value="Cytochrome P450"/>
    <property type="match status" value="1"/>
</dbReference>
<keyword evidence="3" id="KW-0479">Metal-binding</keyword>
<dbReference type="EMBL" id="SBHS01000055">
    <property type="protein sequence ID" value="TWU70990.1"/>
    <property type="molecule type" value="Genomic_DNA"/>
</dbReference>
<evidence type="ECO:0000313" key="6">
    <source>
        <dbReference type="Proteomes" id="UP000317257"/>
    </source>
</evidence>
<dbReference type="InterPro" id="IPR036396">
    <property type="entry name" value="Cyt_P450_sf"/>
</dbReference>
<reference evidence="6" key="1">
    <citation type="submission" date="2018-12" db="EMBL/GenBank/DDBJ databases">
        <title>The complete genome of Metarhizium rileyi, a key fungal pathogen of Lepidoptera.</title>
        <authorList>
            <person name="Binneck E."/>
            <person name="Lastra C.C.L."/>
            <person name="Sosa-Gomez D.R."/>
        </authorList>
    </citation>
    <scope>NUCLEOTIDE SEQUENCE [LARGE SCALE GENOMIC DNA]</scope>
    <source>
        <strain evidence="6">Cep018-CH2</strain>
    </source>
</reference>
<evidence type="ECO:0000256" key="3">
    <source>
        <dbReference type="ARBA" id="ARBA00022723"/>
    </source>
</evidence>
<dbReference type="Proteomes" id="UP000317257">
    <property type="component" value="Unassembled WGS sequence"/>
</dbReference>
<comment type="caution">
    <text evidence="5">The sequence shown here is derived from an EMBL/GenBank/DDBJ whole genome shotgun (WGS) entry which is preliminary data.</text>
</comment>
<dbReference type="GO" id="GO:0016705">
    <property type="term" value="F:oxidoreductase activity, acting on paired donors, with incorporation or reduction of molecular oxygen"/>
    <property type="evidence" value="ECO:0007669"/>
    <property type="project" value="InterPro"/>
</dbReference>
<name>A0A5C6FZF4_METRR</name>
<dbReference type="PANTHER" id="PTHR24305:SF166">
    <property type="entry name" value="CYTOCHROME P450 12A4, MITOCHONDRIAL-RELATED"/>
    <property type="match status" value="1"/>
</dbReference>
<dbReference type="InterPro" id="IPR050121">
    <property type="entry name" value="Cytochrome_P450_monoxygenase"/>
</dbReference>
<evidence type="ECO:0008006" key="7">
    <source>
        <dbReference type="Google" id="ProtNLM"/>
    </source>
</evidence>
<dbReference type="InterPro" id="IPR001128">
    <property type="entry name" value="Cyt_P450"/>
</dbReference>
<dbReference type="PANTHER" id="PTHR24305">
    <property type="entry name" value="CYTOCHROME P450"/>
    <property type="match status" value="1"/>
</dbReference>